<dbReference type="AlphaFoldDB" id="A0A2T5IZD9"/>
<dbReference type="GO" id="GO:0000155">
    <property type="term" value="F:phosphorelay sensor kinase activity"/>
    <property type="evidence" value="ECO:0007669"/>
    <property type="project" value="InterPro"/>
</dbReference>
<feature type="transmembrane region" description="Helical" evidence="11">
    <location>
        <begin position="84"/>
        <end position="114"/>
    </location>
</feature>
<keyword evidence="6" id="KW-0808">Transferase</keyword>
<feature type="domain" description="Histidine kinase" evidence="12">
    <location>
        <begin position="188"/>
        <end position="390"/>
    </location>
</feature>
<feature type="transmembrane region" description="Helical" evidence="11">
    <location>
        <begin position="135"/>
        <end position="157"/>
    </location>
</feature>
<dbReference type="InterPro" id="IPR005467">
    <property type="entry name" value="His_kinase_dom"/>
</dbReference>
<dbReference type="Pfam" id="PF02518">
    <property type="entry name" value="HATPase_c"/>
    <property type="match status" value="1"/>
</dbReference>
<dbReference type="EC" id="2.7.13.3" evidence="3"/>
<accession>A0A2T5IZD9</accession>
<keyword evidence="10" id="KW-0175">Coiled coil</keyword>
<evidence type="ECO:0000256" key="3">
    <source>
        <dbReference type="ARBA" id="ARBA00012438"/>
    </source>
</evidence>
<dbReference type="PANTHER" id="PTHR44936">
    <property type="entry name" value="SENSOR PROTEIN CREC"/>
    <property type="match status" value="1"/>
</dbReference>
<keyword evidence="7" id="KW-0547">Nucleotide-binding</keyword>
<protein>
    <recommendedName>
        <fullName evidence="3">histidine kinase</fullName>
        <ecNumber evidence="3">2.7.13.3</ecNumber>
    </recommendedName>
</protein>
<name>A0A2T5IZD9_9GAMM</name>
<dbReference type="CDD" id="cd00082">
    <property type="entry name" value="HisKA"/>
    <property type="match status" value="1"/>
</dbReference>
<dbReference type="GO" id="GO:0005524">
    <property type="term" value="F:ATP binding"/>
    <property type="evidence" value="ECO:0007669"/>
    <property type="project" value="UniProtKB-KW"/>
</dbReference>
<evidence type="ECO:0000256" key="5">
    <source>
        <dbReference type="ARBA" id="ARBA00022553"/>
    </source>
</evidence>
<evidence type="ECO:0000256" key="10">
    <source>
        <dbReference type="SAM" id="Coils"/>
    </source>
</evidence>
<evidence type="ECO:0000313" key="13">
    <source>
        <dbReference type="EMBL" id="PTQ89379.1"/>
    </source>
</evidence>
<reference evidence="13 14" key="1">
    <citation type="submission" date="2018-04" db="EMBL/GenBank/DDBJ databases">
        <title>Genomic Encyclopedia of Archaeal and Bacterial Type Strains, Phase II (KMG-II): from individual species to whole genera.</title>
        <authorList>
            <person name="Goeker M."/>
        </authorList>
    </citation>
    <scope>NUCLEOTIDE SEQUENCE [LARGE SCALE GENOMIC DNA]</scope>
    <source>
        <strain evidence="13 14">DSM 5822</strain>
    </source>
</reference>
<keyword evidence="11" id="KW-0812">Transmembrane</keyword>
<dbReference type="Gene3D" id="3.30.565.10">
    <property type="entry name" value="Histidine kinase-like ATPase, C-terminal domain"/>
    <property type="match status" value="1"/>
</dbReference>
<evidence type="ECO:0000256" key="4">
    <source>
        <dbReference type="ARBA" id="ARBA00022475"/>
    </source>
</evidence>
<evidence type="ECO:0000256" key="6">
    <source>
        <dbReference type="ARBA" id="ARBA00022679"/>
    </source>
</evidence>
<dbReference type="PROSITE" id="PS50109">
    <property type="entry name" value="HIS_KIN"/>
    <property type="match status" value="1"/>
</dbReference>
<dbReference type="PANTHER" id="PTHR44936:SF10">
    <property type="entry name" value="SENSOR PROTEIN RSTB"/>
    <property type="match status" value="1"/>
</dbReference>
<dbReference type="InterPro" id="IPR036097">
    <property type="entry name" value="HisK_dim/P_sf"/>
</dbReference>
<dbReference type="InterPro" id="IPR004358">
    <property type="entry name" value="Sig_transdc_His_kin-like_C"/>
</dbReference>
<evidence type="ECO:0000259" key="12">
    <source>
        <dbReference type="PROSITE" id="PS50109"/>
    </source>
</evidence>
<comment type="caution">
    <text evidence="13">The sequence shown here is derived from an EMBL/GenBank/DDBJ whole genome shotgun (WGS) entry which is preliminary data.</text>
</comment>
<dbReference type="GO" id="GO:0005886">
    <property type="term" value="C:plasma membrane"/>
    <property type="evidence" value="ECO:0007669"/>
    <property type="project" value="UniProtKB-SubCell"/>
</dbReference>
<keyword evidence="9" id="KW-0067">ATP-binding</keyword>
<dbReference type="SMART" id="SM00387">
    <property type="entry name" value="HATPase_c"/>
    <property type="match status" value="1"/>
</dbReference>
<keyword evidence="11" id="KW-0472">Membrane</keyword>
<dbReference type="SUPFAM" id="SSF47384">
    <property type="entry name" value="Homodimeric domain of signal transducing histidine kinase"/>
    <property type="match status" value="1"/>
</dbReference>
<dbReference type="Gene3D" id="1.10.287.130">
    <property type="match status" value="1"/>
</dbReference>
<feature type="transmembrane region" description="Helical" evidence="11">
    <location>
        <begin position="20"/>
        <end position="41"/>
    </location>
</feature>
<keyword evidence="8 13" id="KW-0418">Kinase</keyword>
<dbReference type="PRINTS" id="PR00344">
    <property type="entry name" value="BCTRLSENSOR"/>
</dbReference>
<dbReference type="InterPro" id="IPR036890">
    <property type="entry name" value="HATPase_C_sf"/>
</dbReference>
<dbReference type="EMBL" id="QAON01000007">
    <property type="protein sequence ID" value="PTQ89379.1"/>
    <property type="molecule type" value="Genomic_DNA"/>
</dbReference>
<organism evidence="13 14">
    <name type="scientific">Agitococcus lubricus</name>
    <dbReference type="NCBI Taxonomy" id="1077255"/>
    <lineage>
        <taxon>Bacteria</taxon>
        <taxon>Pseudomonadati</taxon>
        <taxon>Pseudomonadota</taxon>
        <taxon>Gammaproteobacteria</taxon>
        <taxon>Moraxellales</taxon>
        <taxon>Moraxellaceae</taxon>
        <taxon>Agitococcus</taxon>
    </lineage>
</organism>
<evidence type="ECO:0000256" key="1">
    <source>
        <dbReference type="ARBA" id="ARBA00000085"/>
    </source>
</evidence>
<keyword evidence="14" id="KW-1185">Reference proteome</keyword>
<keyword evidence="5" id="KW-0597">Phosphoprotein</keyword>
<evidence type="ECO:0000256" key="8">
    <source>
        <dbReference type="ARBA" id="ARBA00022777"/>
    </source>
</evidence>
<dbReference type="Pfam" id="PF25323">
    <property type="entry name" value="6TM_PilS"/>
    <property type="match status" value="1"/>
</dbReference>
<evidence type="ECO:0000256" key="9">
    <source>
        <dbReference type="ARBA" id="ARBA00022840"/>
    </source>
</evidence>
<feature type="coiled-coil region" evidence="10">
    <location>
        <begin position="152"/>
        <end position="179"/>
    </location>
</feature>
<proteinExistence type="predicted"/>
<dbReference type="Proteomes" id="UP000244223">
    <property type="component" value="Unassembled WGS sequence"/>
</dbReference>
<comment type="catalytic activity">
    <reaction evidence="1">
        <text>ATP + protein L-histidine = ADP + protein N-phospho-L-histidine.</text>
        <dbReference type="EC" id="2.7.13.3"/>
    </reaction>
</comment>
<gene>
    <name evidence="13" type="ORF">C8N29_107112</name>
</gene>
<sequence length="392" mass="42569">MGQGIAIATTHWGLAMPLPLTPLLTILAVLCVVNALTYYQAQRSKRGRQVSETMLASQLLIDILALALLLYFTGGVNNPFSSLFLLPLALAAVMLPLGYSILLLLLTCFLYASLMQDYQPLPAMPNTLRISIHHLALWLNFALSAGLLTCFMAYLAAKIEQTKQQLAEYQQQYQRQEQILTLGTLAAGTAHELGTPLATIAVLADDLEAMVDTELQPDIALLKQQVGVCKQILGTMIQKVELAQTTALSLIAAPVLIAQVVDKFHLLRPSIRLQVLPYAQHDVMLAYDATLEQALINLLNNAADASSQGIELAMSRLSQQLIIDVLDRGLGFPDELLQQAGTQMMSSKEQGMGIGLFLANASLSRLGGQIVFLPRQGGGSIARVMLPIQQRT</sequence>
<keyword evidence="11" id="KW-1133">Transmembrane helix</keyword>
<evidence type="ECO:0000256" key="11">
    <source>
        <dbReference type="SAM" id="Phobius"/>
    </source>
</evidence>
<comment type="subcellular location">
    <subcellularLocation>
        <location evidence="2">Cell membrane</location>
        <topology evidence="2">Multi-pass membrane protein</topology>
    </subcellularLocation>
</comment>
<feature type="transmembrane region" description="Helical" evidence="11">
    <location>
        <begin position="53"/>
        <end position="72"/>
    </location>
</feature>
<dbReference type="InterPro" id="IPR003594">
    <property type="entry name" value="HATPase_dom"/>
</dbReference>
<evidence type="ECO:0000256" key="2">
    <source>
        <dbReference type="ARBA" id="ARBA00004651"/>
    </source>
</evidence>
<dbReference type="SUPFAM" id="SSF55874">
    <property type="entry name" value="ATPase domain of HSP90 chaperone/DNA topoisomerase II/histidine kinase"/>
    <property type="match status" value="1"/>
</dbReference>
<dbReference type="InterPro" id="IPR050980">
    <property type="entry name" value="2C_sensor_his_kinase"/>
</dbReference>
<keyword evidence="4" id="KW-1003">Cell membrane</keyword>
<evidence type="ECO:0000313" key="14">
    <source>
        <dbReference type="Proteomes" id="UP000244223"/>
    </source>
</evidence>
<dbReference type="InterPro" id="IPR003661">
    <property type="entry name" value="HisK_dim/P_dom"/>
</dbReference>
<evidence type="ECO:0000256" key="7">
    <source>
        <dbReference type="ARBA" id="ARBA00022741"/>
    </source>
</evidence>